<dbReference type="PANTHER" id="PTHR46557">
    <property type="entry name" value="SERINE/THREONINE-PROTEIN PHOSPHATASE 1 REGULATORY SUBUNIT 10-RELATED"/>
    <property type="match status" value="1"/>
</dbReference>
<feature type="region of interest" description="Disordered" evidence="2">
    <location>
        <begin position="15"/>
        <end position="57"/>
    </location>
</feature>
<dbReference type="PROSITE" id="PS50103">
    <property type="entry name" value="ZF_C3H1"/>
    <property type="match status" value="1"/>
</dbReference>
<dbReference type="GO" id="GO:0008270">
    <property type="term" value="F:zinc ion binding"/>
    <property type="evidence" value="ECO:0007669"/>
    <property type="project" value="UniProtKB-KW"/>
</dbReference>
<feature type="zinc finger region" description="C3H1-type" evidence="1">
    <location>
        <begin position="959"/>
        <end position="987"/>
    </location>
</feature>
<feature type="region of interest" description="Disordered" evidence="2">
    <location>
        <begin position="763"/>
        <end position="791"/>
    </location>
</feature>
<feature type="compositionally biased region" description="Basic and acidic residues" evidence="2">
    <location>
        <begin position="438"/>
        <end position="538"/>
    </location>
</feature>
<feature type="region of interest" description="Disordered" evidence="2">
    <location>
        <begin position="688"/>
        <end position="714"/>
    </location>
</feature>
<dbReference type="InterPro" id="IPR000571">
    <property type="entry name" value="Znf_CCCH"/>
</dbReference>
<feature type="compositionally biased region" description="Low complexity" evidence="2">
    <location>
        <begin position="774"/>
        <end position="788"/>
    </location>
</feature>
<dbReference type="SMART" id="SM00356">
    <property type="entry name" value="ZnF_C3H1"/>
    <property type="match status" value="1"/>
</dbReference>
<feature type="compositionally biased region" description="Polar residues" evidence="2">
    <location>
        <begin position="399"/>
        <end position="431"/>
    </location>
</feature>
<feature type="compositionally biased region" description="Low complexity" evidence="2">
    <location>
        <begin position="548"/>
        <end position="560"/>
    </location>
</feature>
<sequence>MSSPGIHSQVVFPVHQTGDDGSAVPSSSSTNGGFVSHPPQSSNNSNDAGGNNGVTGVGLSVQNAQHVPPSSYAYPPAEMVQMGQQLPAVPHMPQMSPVNQMPQMPQMHQMPQMAPNHAYPQGYIYDPNFLYYQHQHSANPQQSEHLGQPPNPQLGPHQHHPPSQSHFDYPPQAMSSAMAPVPMPASQHPHMVMSPQEFYTDPNRGKGVKRSAERNDNEDASVKRTRSDSDESQSVKKLLDQEYERQSELLSPPEAMRRRCEALLGSMDGNSPVTYLAERFSDSVLLSKKENWTKYDPDEIQVAFSLATKYCPWQFWEALRDKGQCLGRIRNYLAELYRLKSSKAPSEVLEGLARIPLSTKQMEQYKFVKLLDLMSKKHQSGAIRKLAQQILENAIALSPGSSSRAPSTQSTLKIANAPTQPNAGSKPQNKSHYGVDQQTRKSPDREPGVKRDPKNSEKTEVTGQKQPKENKASKQPKGSEDLDIVEIKERSVTPKEVKEQDPKEQKEQKDQKAAKEVKKSTEKSDSSKKVKPATKPEAKPASTGGLFKSLQSAQTTQQKTTESKSKQPLPKLFSGPSFSSHLASLRGDKKDKDQDKPKVDGGQTVEKEPSPSAPKKKRKSVRWRDENLVEVKEFTPFPEEEAQGKLRHSHDAKMMDYHEATMAMNNREKEEAEEEIWYEPVEIDFSKSFRDPQSRDPLSIKRGGTKMPSTVECEVQKKREAHSLVAVYHSEEQIPPNPTEPDSSTINGGSITVETKTMLLSEQDENSPVMKGESSASSTHQTAPSSSSDTTKALTDLISQISSSAKPHNTDSEPPANNAPANNSGNTSAEEIQRILQMMAPKASNDNQTPGAFSSGMPMPNTNSAPSTAPNPMPNFMPNNMPGSDQNADTFQFLSAMMSGMNGMNGMNPMNFMNMNMNNANASSNANYNNYKKAPSEADLALRRQDVRKFVREDTTTISRYRVPCGYYNKAGAGCRRGDGCAFLHIN</sequence>
<dbReference type="GO" id="GO:0072357">
    <property type="term" value="C:PTW/PP1 phosphatase complex"/>
    <property type="evidence" value="ECO:0007669"/>
    <property type="project" value="TreeGrafter"/>
</dbReference>
<keyword evidence="1" id="KW-0479">Metal-binding</keyword>
<feature type="region of interest" description="Disordered" evidence="2">
    <location>
        <begin position="803"/>
        <end position="828"/>
    </location>
</feature>
<dbReference type="PANTHER" id="PTHR46557:SF1">
    <property type="entry name" value="SERINE_THREONINE-PROTEIN PHOSPHATASE 1 REGULATORY SUBUNIT 10"/>
    <property type="match status" value="1"/>
</dbReference>
<feature type="region of interest" description="Disordered" evidence="2">
    <location>
        <begin position="398"/>
        <end position="623"/>
    </location>
</feature>
<dbReference type="AlphaFoldDB" id="A0A060T5H6"/>
<feature type="region of interest" description="Disordered" evidence="2">
    <location>
        <begin position="842"/>
        <end position="872"/>
    </location>
</feature>
<reference evidence="4" key="1">
    <citation type="submission" date="2014-02" db="EMBL/GenBank/DDBJ databases">
        <authorList>
            <person name="Genoscope - CEA"/>
        </authorList>
    </citation>
    <scope>NUCLEOTIDE SEQUENCE</scope>
    <source>
        <strain evidence="4">LS3</strain>
    </source>
</reference>
<dbReference type="EMBL" id="HG937692">
    <property type="protein sequence ID" value="CDP36375.1"/>
    <property type="molecule type" value="Genomic_DNA"/>
</dbReference>
<evidence type="ECO:0000313" key="4">
    <source>
        <dbReference type="EMBL" id="CDP36375.1"/>
    </source>
</evidence>
<evidence type="ECO:0000259" key="3">
    <source>
        <dbReference type="PROSITE" id="PS50103"/>
    </source>
</evidence>
<protein>
    <submittedName>
        <fullName evidence="4">ARAD1B11528p</fullName>
    </submittedName>
</protein>
<reference evidence="4" key="2">
    <citation type="submission" date="2014-06" db="EMBL/GenBank/DDBJ databases">
        <title>The complete genome of Blastobotrys (Arxula) adeninivorans LS3 - a yeast of biotechnological interest.</title>
        <authorList>
            <person name="Kunze G."/>
            <person name="Gaillardin C."/>
            <person name="Czernicka M."/>
            <person name="Durrens P."/>
            <person name="Martin T."/>
            <person name="Boer E."/>
            <person name="Gabaldon T."/>
            <person name="Cruz J."/>
            <person name="Talla E."/>
            <person name="Marck C."/>
            <person name="Goffeau A."/>
            <person name="Barbe V."/>
            <person name="Baret P."/>
            <person name="Baronian K."/>
            <person name="Beier S."/>
            <person name="Bleykasten C."/>
            <person name="Bode R."/>
            <person name="Casaregola S."/>
            <person name="Despons L."/>
            <person name="Fairhead C."/>
            <person name="Giersberg M."/>
            <person name="Gierski P."/>
            <person name="Hahnel U."/>
            <person name="Hartmann A."/>
            <person name="Jankowska D."/>
            <person name="Jubin C."/>
            <person name="Jung P."/>
            <person name="Lafontaine I."/>
            <person name="Leh-Louis V."/>
            <person name="Lemaire M."/>
            <person name="Marcet-Houben M."/>
            <person name="Mascher M."/>
            <person name="Morel G."/>
            <person name="Richard G.-F."/>
            <person name="Riechen J."/>
            <person name="Sacerdot C."/>
            <person name="Sarkar A."/>
            <person name="Savel G."/>
            <person name="Schacherer J."/>
            <person name="Sherman D."/>
            <person name="Straub M.-L."/>
            <person name="Stein N."/>
            <person name="Thierry A."/>
            <person name="Trautwein-Schult A."/>
            <person name="Westhof E."/>
            <person name="Worch S."/>
            <person name="Dujon B."/>
            <person name="Souciet J.-L."/>
            <person name="Wincker P."/>
            <person name="Scholz U."/>
            <person name="Neuveglise N."/>
        </authorList>
    </citation>
    <scope>NUCLEOTIDE SEQUENCE</scope>
    <source>
        <strain evidence="4">LS3</strain>
    </source>
</reference>
<proteinExistence type="predicted"/>
<evidence type="ECO:0000256" key="1">
    <source>
        <dbReference type="PROSITE-ProRule" id="PRU00723"/>
    </source>
</evidence>
<organism evidence="4">
    <name type="scientific">Blastobotrys adeninivorans</name>
    <name type="common">Yeast</name>
    <name type="synonym">Arxula adeninivorans</name>
    <dbReference type="NCBI Taxonomy" id="409370"/>
    <lineage>
        <taxon>Eukaryota</taxon>
        <taxon>Fungi</taxon>
        <taxon>Dikarya</taxon>
        <taxon>Ascomycota</taxon>
        <taxon>Saccharomycotina</taxon>
        <taxon>Dipodascomycetes</taxon>
        <taxon>Dipodascales</taxon>
        <taxon>Trichomonascaceae</taxon>
        <taxon>Blastobotrys</taxon>
    </lineage>
</organism>
<feature type="compositionally biased region" description="Basic and acidic residues" evidence="2">
    <location>
        <begin position="586"/>
        <end position="609"/>
    </location>
</feature>
<keyword evidence="1" id="KW-0862">Zinc</keyword>
<keyword evidence="1" id="KW-0863">Zinc-finger</keyword>
<feature type="domain" description="C3H1-type" evidence="3">
    <location>
        <begin position="959"/>
        <end position="987"/>
    </location>
</feature>
<feature type="region of interest" description="Disordered" evidence="2">
    <location>
        <begin position="137"/>
        <end position="236"/>
    </location>
</feature>
<evidence type="ECO:0000256" key="2">
    <source>
        <dbReference type="SAM" id="MobiDB-lite"/>
    </source>
</evidence>
<dbReference type="GO" id="GO:0000785">
    <property type="term" value="C:chromatin"/>
    <property type="evidence" value="ECO:0007669"/>
    <property type="project" value="TreeGrafter"/>
</dbReference>
<dbReference type="GO" id="GO:0008157">
    <property type="term" value="F:protein phosphatase 1 binding"/>
    <property type="evidence" value="ECO:0007669"/>
    <property type="project" value="TreeGrafter"/>
</dbReference>
<gene>
    <name evidence="4" type="ORF">GNLVRS02_ARAD1B11528g</name>
</gene>
<accession>A0A060T5H6</accession>
<name>A0A060T5H6_BLAAD</name>
<feature type="compositionally biased region" description="Basic and acidic residues" evidence="2">
    <location>
        <begin position="210"/>
        <end position="236"/>
    </location>
</feature>
<feature type="compositionally biased region" description="Polar residues" evidence="2">
    <location>
        <begin position="740"/>
        <end position="749"/>
    </location>
</feature>
<feature type="region of interest" description="Disordered" evidence="2">
    <location>
        <begin position="728"/>
        <end position="749"/>
    </location>
</feature>
<feature type="compositionally biased region" description="Polar residues" evidence="2">
    <location>
        <begin position="24"/>
        <end position="33"/>
    </location>
</feature>
<feature type="compositionally biased region" description="Low complexity" evidence="2">
    <location>
        <begin position="814"/>
        <end position="823"/>
    </location>
</feature>